<dbReference type="Proteomes" id="UP000887569">
    <property type="component" value="Unplaced"/>
</dbReference>
<feature type="region of interest" description="Disordered" evidence="2">
    <location>
        <begin position="931"/>
        <end position="951"/>
    </location>
</feature>
<sequence length="1034" mass="115578">MWSVWIFSMRRWFSRFGISSSANSSRATSPMHAIASAIPVSASTDRLSGCDWSLAVAPPPTPPSSSPPTDNWNADFASDPGSWENSFDKHWERVEELIDDQGEITYEKIISVFRHLSTMSQLLMMEMNAQPEPAIGPILDRHFTNQIMERIVDWAIEAPQFLAPTCQVSLIRIYEAMVSESHSQNHCLLVHKPMLLPLIRLLEWCRRSAQKRSFTPSNTDKHFVLLLNQICTKMAEDATLLHFFFTFGGECDEQFLVFSLLIPYLYDSGDVGQLARDALLLVLSVSRRLKYVAAFIAIKSNFCPVVATGLSGCYSQLPRNIGSILYVGDDWHKINTADIESYPSLADFHSSLLFCNAIVQVAHEYVVSQIISYIYNGFLLPVVLPSLLQNGQEELISSTAYYHLCIDTVTEPPLIHALIKLLLVEECERNKKIIDVVVERISPGNRLSQVSLSLLQTLIDLRCEDVMLDLVFKYLLPCTFIQPNQTPTLKTYNYGLETANTLLSCIPECTLKSPVLCSQASLQSYLYESQKRVQLTADACTDTWAWTYDARNPPPALFRGSSDEESSTTNYGLLIRHSSARSSLGSSRNGPNRYFVNRGTHSTTDSLTQRSPLPELGRQVDAGHCASFLFADPDSPSILEENDIDELSLPPNTFEPPSIMMTSDYFQFAYDGISESEAETSAARSLPPSNNNACRMERDVKRLEQRKESSTSGGGGFDTDLEMARSFVLRGWGQVQDLDTFIGLLGHVPSSKTKHSLEENLALVDSRIQYLNELKAEISDQEPSSIQTPQDAVDDGQQMVVPIGRPIICPENQGVGPFLESLLRALESMIDNTLFVNVHITAVISALASYTQPLIASYFFDNTLVLRPGIKSLIKILCGLKARIDAYASSVEGFDVLLERGIKFLKLRADRYEKALENSRFHMLRFTSSPRESLSRNGSAQSNRSDSPSGLFRFRPFGGSGRRFDPADGAHPHAFRYFSHKAIESRDTMLDHARAKQIVFAAILLSQFCQELAATVLQHATVVPRPRSRPADTW</sequence>
<name>A0A915B586_PARUN</name>
<evidence type="ECO:0000313" key="4">
    <source>
        <dbReference type="Proteomes" id="UP000887569"/>
    </source>
</evidence>
<dbReference type="PANTHER" id="PTHR21705">
    <property type="entry name" value="RAI16 PROTEIN-RELATED"/>
    <property type="match status" value="1"/>
</dbReference>
<protein>
    <submittedName>
        <fullName evidence="5 6">FHF complex subunit HOOK-interacting protein C-terminal domain-containing protein</fullName>
    </submittedName>
</protein>
<feature type="domain" description="FHF complex subunit HOOK-interacting protein C-terminal" evidence="3">
    <location>
        <begin position="816"/>
        <end position="906"/>
    </location>
</feature>
<evidence type="ECO:0000256" key="2">
    <source>
        <dbReference type="SAM" id="MobiDB-lite"/>
    </source>
</evidence>
<dbReference type="InterPro" id="IPR045668">
    <property type="entry name" value="FHIP_KELAA_motif"/>
</dbReference>
<dbReference type="InterPro" id="IPR019384">
    <property type="entry name" value="FHIP"/>
</dbReference>
<feature type="region of interest" description="Disordered" evidence="2">
    <location>
        <begin position="581"/>
        <end position="611"/>
    </location>
</feature>
<dbReference type="Pfam" id="PF10257">
    <property type="entry name" value="RAI16-like"/>
    <property type="match status" value="1"/>
</dbReference>
<evidence type="ECO:0000313" key="6">
    <source>
        <dbReference type="WBParaSite" id="PgR025_g088_t02"/>
    </source>
</evidence>
<comment type="similarity">
    <text evidence="1">Belongs to the FHIP family.</text>
</comment>
<dbReference type="InterPro" id="IPR045669">
    <property type="entry name" value="FHIP_C"/>
</dbReference>
<proteinExistence type="inferred from homology"/>
<feature type="compositionally biased region" description="Polar residues" evidence="2">
    <location>
        <begin position="931"/>
        <end position="947"/>
    </location>
</feature>
<keyword evidence="4" id="KW-1185">Reference proteome</keyword>
<evidence type="ECO:0000259" key="3">
    <source>
        <dbReference type="Pfam" id="PF19314"/>
    </source>
</evidence>
<dbReference type="AlphaFoldDB" id="A0A915B586"/>
<evidence type="ECO:0000313" key="5">
    <source>
        <dbReference type="WBParaSite" id="PgR025_g088_t01"/>
    </source>
</evidence>
<feature type="compositionally biased region" description="Polar residues" evidence="2">
    <location>
        <begin position="599"/>
        <end position="611"/>
    </location>
</feature>
<organism evidence="4 5">
    <name type="scientific">Parascaris univalens</name>
    <name type="common">Nematode worm</name>
    <dbReference type="NCBI Taxonomy" id="6257"/>
    <lineage>
        <taxon>Eukaryota</taxon>
        <taxon>Metazoa</taxon>
        <taxon>Ecdysozoa</taxon>
        <taxon>Nematoda</taxon>
        <taxon>Chromadorea</taxon>
        <taxon>Rhabditida</taxon>
        <taxon>Spirurina</taxon>
        <taxon>Ascaridomorpha</taxon>
        <taxon>Ascaridoidea</taxon>
        <taxon>Ascarididae</taxon>
        <taxon>Parascaris</taxon>
    </lineage>
</organism>
<dbReference type="Pfam" id="PF19311">
    <property type="entry name" value="KELAA"/>
    <property type="match status" value="1"/>
</dbReference>
<dbReference type="WBParaSite" id="PgR025_g088_t02">
    <property type="protein sequence ID" value="PgR025_g088_t02"/>
    <property type="gene ID" value="PgR025_g088"/>
</dbReference>
<evidence type="ECO:0000256" key="1">
    <source>
        <dbReference type="ARBA" id="ARBA00024336"/>
    </source>
</evidence>
<dbReference type="Pfam" id="PF19314">
    <property type="entry name" value="DUF5917"/>
    <property type="match status" value="1"/>
</dbReference>
<dbReference type="PANTHER" id="PTHR21705:SF11">
    <property type="entry name" value="FHIP FAMILY PROTEIN CG3558"/>
    <property type="match status" value="1"/>
</dbReference>
<reference evidence="5 6" key="1">
    <citation type="submission" date="2022-11" db="UniProtKB">
        <authorList>
            <consortium name="WormBaseParasite"/>
        </authorList>
    </citation>
    <scope>IDENTIFICATION</scope>
</reference>
<accession>A0A915B586</accession>
<dbReference type="WBParaSite" id="PgR025_g088_t01">
    <property type="protein sequence ID" value="PgR025_g088_t01"/>
    <property type="gene ID" value="PgR025_g088"/>
</dbReference>